<feature type="domain" description="Glycosyl transferase family 3 N-terminal" evidence="5">
    <location>
        <begin position="21"/>
        <end position="80"/>
    </location>
</feature>
<sequence length="336" mass="37641">MTQILTPQLTEHPFAQYVRILGKGPKGSRSFTEEEAFAAMGMVLRGELEPVQLGAFLLLLRVKSETPEELAGFARAVRSHIRLPEQPMSVDLDWSSYAGKRRNLPWFVLSILLLNSYGIRIFMHGTEGHTSGRIYTRNVLQALGLPVCNNWEQVSNAIEQGGFAYMPLETLCPELQQVIDLRNTLGVRSPVHSLVRLMNPLNAPHVIQSIFHPAYQPVHQLAGKLLGYTNVSVIKGDGGEIERNPDNPLQVRAVLGDELVEEEWPPLFERRHLKPASLELDGLIGLWRGTQSDEYGERAATSTAAIVLKQMGKANTQQEALDLASQLWRQRDKNRL</sequence>
<dbReference type="PANTHER" id="PTHR43285">
    <property type="entry name" value="ANTHRANILATE PHOSPHORIBOSYLTRANSFERASE"/>
    <property type="match status" value="1"/>
</dbReference>
<comment type="caution">
    <text evidence="6">The sequence shown here is derived from an EMBL/GenBank/DDBJ whole genome shotgun (WGS) entry which is preliminary data.</text>
</comment>
<evidence type="ECO:0000256" key="1">
    <source>
        <dbReference type="ARBA" id="ARBA00022676"/>
    </source>
</evidence>
<evidence type="ECO:0000259" key="4">
    <source>
        <dbReference type="Pfam" id="PF00591"/>
    </source>
</evidence>
<dbReference type="InterPro" id="IPR035902">
    <property type="entry name" value="Nuc_phospho_transferase"/>
</dbReference>
<keyword evidence="3" id="KW-0028">Amino-acid biosynthesis</keyword>
<dbReference type="SUPFAM" id="SSF52418">
    <property type="entry name" value="Nucleoside phosphorylase/phosphoribosyltransferase catalytic domain"/>
    <property type="match status" value="1"/>
</dbReference>
<dbReference type="Gene3D" id="1.20.970.10">
    <property type="entry name" value="Transferase, Pyrimidine Nucleoside Phosphorylase, Chain C"/>
    <property type="match status" value="1"/>
</dbReference>
<dbReference type="EMBL" id="QWEZ01000001">
    <property type="protein sequence ID" value="RRJ84784.1"/>
    <property type="molecule type" value="Genomic_DNA"/>
</dbReference>
<dbReference type="SUPFAM" id="SSF47648">
    <property type="entry name" value="Nucleoside phosphorylase/phosphoribosyltransferase N-terminal domain"/>
    <property type="match status" value="1"/>
</dbReference>
<accession>A0A3P3VQP8</accession>
<dbReference type="InterPro" id="IPR017459">
    <property type="entry name" value="Glycosyl_Trfase_fam3_N_dom"/>
</dbReference>
<dbReference type="AlphaFoldDB" id="A0A3P3VQP8"/>
<reference evidence="6 7" key="1">
    <citation type="submission" date="2018-08" db="EMBL/GenBank/DDBJ databases">
        <authorList>
            <person name="Khan S.A."/>
        </authorList>
    </citation>
    <scope>NUCLEOTIDE SEQUENCE [LARGE SCALE GENOMIC DNA]</scope>
    <source>
        <strain evidence="6 7">GTF-13</strain>
    </source>
</reference>
<keyword evidence="7" id="KW-1185">Reference proteome</keyword>
<feature type="domain" description="Glycosyl transferase family 3" evidence="4">
    <location>
        <begin position="112"/>
        <end position="240"/>
    </location>
</feature>
<evidence type="ECO:0000259" key="5">
    <source>
        <dbReference type="Pfam" id="PF02885"/>
    </source>
</evidence>
<dbReference type="InterPro" id="IPR036320">
    <property type="entry name" value="Glycosyl_Trfase_fam3_N_dom_sf"/>
</dbReference>
<proteinExistence type="predicted"/>
<dbReference type="PANTHER" id="PTHR43285:SF2">
    <property type="entry name" value="ANTHRANILATE PHOSPHORIBOSYLTRANSFERASE"/>
    <property type="match status" value="1"/>
</dbReference>
<evidence type="ECO:0000313" key="7">
    <source>
        <dbReference type="Proteomes" id="UP000280792"/>
    </source>
</evidence>
<keyword evidence="1" id="KW-0328">Glycosyltransferase</keyword>
<dbReference type="GO" id="GO:0005829">
    <property type="term" value="C:cytosol"/>
    <property type="evidence" value="ECO:0007669"/>
    <property type="project" value="TreeGrafter"/>
</dbReference>
<name>A0A3P3VQP8_9GAMM</name>
<keyword evidence="2 6" id="KW-0808">Transferase</keyword>
<protein>
    <submittedName>
        <fullName evidence="6">Glycosyl transferase family protein</fullName>
    </submittedName>
</protein>
<dbReference type="InterPro" id="IPR005940">
    <property type="entry name" value="Anthranilate_Pribosyl_Tfrase"/>
</dbReference>
<dbReference type="Pfam" id="PF02885">
    <property type="entry name" value="Glycos_trans_3N"/>
    <property type="match status" value="1"/>
</dbReference>
<evidence type="ECO:0000256" key="2">
    <source>
        <dbReference type="ARBA" id="ARBA00022679"/>
    </source>
</evidence>
<dbReference type="NCBIfam" id="NF006564">
    <property type="entry name" value="PRK09071.1"/>
    <property type="match status" value="1"/>
</dbReference>
<evidence type="ECO:0000256" key="3">
    <source>
        <dbReference type="ARBA" id="ARBA00022822"/>
    </source>
</evidence>
<reference evidence="6 7" key="2">
    <citation type="submission" date="2018-12" db="EMBL/GenBank/DDBJ databases">
        <title>Simiduia agarivorans gen. nov., sp. nov., a marine, agarolytic bacterium isolated from shallow coastal water from Keelung, Taiwan.</title>
        <authorList>
            <person name="Shieh W.Y."/>
        </authorList>
    </citation>
    <scope>NUCLEOTIDE SEQUENCE [LARGE SCALE GENOMIC DNA]</scope>
    <source>
        <strain evidence="6 7">GTF-13</strain>
    </source>
</reference>
<keyword evidence="3" id="KW-0822">Tryptophan biosynthesis</keyword>
<dbReference type="Gene3D" id="3.40.1030.10">
    <property type="entry name" value="Nucleoside phosphorylase/phosphoribosyltransferase catalytic domain"/>
    <property type="match status" value="1"/>
</dbReference>
<dbReference type="GO" id="GO:0000162">
    <property type="term" value="P:L-tryptophan biosynthetic process"/>
    <property type="evidence" value="ECO:0007669"/>
    <property type="project" value="UniProtKB-KW"/>
</dbReference>
<dbReference type="RefSeq" id="WP_125015213.1">
    <property type="nucleotide sequence ID" value="NZ_QWEZ01000001.1"/>
</dbReference>
<organism evidence="6 7">
    <name type="scientific">Aestuariirhabdus litorea</name>
    <dbReference type="NCBI Taxonomy" id="2528527"/>
    <lineage>
        <taxon>Bacteria</taxon>
        <taxon>Pseudomonadati</taxon>
        <taxon>Pseudomonadota</taxon>
        <taxon>Gammaproteobacteria</taxon>
        <taxon>Oceanospirillales</taxon>
        <taxon>Aestuariirhabdaceae</taxon>
        <taxon>Aestuariirhabdus</taxon>
    </lineage>
</organism>
<evidence type="ECO:0000313" key="6">
    <source>
        <dbReference type="EMBL" id="RRJ84784.1"/>
    </source>
</evidence>
<dbReference type="Pfam" id="PF00591">
    <property type="entry name" value="Glycos_transf_3"/>
    <property type="match status" value="1"/>
</dbReference>
<keyword evidence="3" id="KW-0057">Aromatic amino acid biosynthesis</keyword>
<gene>
    <name evidence="6" type="ORF">D0544_06705</name>
</gene>
<dbReference type="Proteomes" id="UP000280792">
    <property type="component" value="Unassembled WGS sequence"/>
</dbReference>
<dbReference type="InterPro" id="IPR000312">
    <property type="entry name" value="Glycosyl_Trfase_fam3"/>
</dbReference>
<dbReference type="GO" id="GO:0004048">
    <property type="term" value="F:anthranilate phosphoribosyltransferase activity"/>
    <property type="evidence" value="ECO:0007669"/>
    <property type="project" value="InterPro"/>
</dbReference>